<evidence type="ECO:0000256" key="1">
    <source>
        <dbReference type="SAM" id="MobiDB-lite"/>
    </source>
</evidence>
<protein>
    <submittedName>
        <fullName evidence="2">Uncharacterized protein</fullName>
    </submittedName>
</protein>
<feature type="region of interest" description="Disordered" evidence="1">
    <location>
        <begin position="1"/>
        <end position="24"/>
    </location>
</feature>
<dbReference type="Proteomes" id="UP000186922">
    <property type="component" value="Unassembled WGS sequence"/>
</dbReference>
<reference evidence="2 3" key="1">
    <citation type="journal article" date="2016" name="Nat. Commun.">
        <title>Extremotolerant tardigrade genome and improved radiotolerance of human cultured cells by tardigrade-unique protein.</title>
        <authorList>
            <person name="Hashimoto T."/>
            <person name="Horikawa D.D."/>
            <person name="Saito Y."/>
            <person name="Kuwahara H."/>
            <person name="Kozuka-Hata H."/>
            <person name="Shin-I T."/>
            <person name="Minakuchi Y."/>
            <person name="Ohishi K."/>
            <person name="Motoyama A."/>
            <person name="Aizu T."/>
            <person name="Enomoto A."/>
            <person name="Kondo K."/>
            <person name="Tanaka S."/>
            <person name="Hara Y."/>
            <person name="Koshikawa S."/>
            <person name="Sagara H."/>
            <person name="Miura T."/>
            <person name="Yokobori S."/>
            <person name="Miyagawa K."/>
            <person name="Suzuki Y."/>
            <person name="Kubo T."/>
            <person name="Oyama M."/>
            <person name="Kohara Y."/>
            <person name="Fujiyama A."/>
            <person name="Arakawa K."/>
            <person name="Katayama T."/>
            <person name="Toyoda A."/>
            <person name="Kunieda T."/>
        </authorList>
    </citation>
    <scope>NUCLEOTIDE SEQUENCE [LARGE SCALE GENOMIC DNA]</scope>
    <source>
        <strain evidence="2 3">YOKOZUNA-1</strain>
    </source>
</reference>
<organism evidence="2 3">
    <name type="scientific">Ramazzottius varieornatus</name>
    <name type="common">Water bear</name>
    <name type="synonym">Tardigrade</name>
    <dbReference type="NCBI Taxonomy" id="947166"/>
    <lineage>
        <taxon>Eukaryota</taxon>
        <taxon>Metazoa</taxon>
        <taxon>Ecdysozoa</taxon>
        <taxon>Tardigrada</taxon>
        <taxon>Eutardigrada</taxon>
        <taxon>Parachela</taxon>
        <taxon>Hypsibioidea</taxon>
        <taxon>Ramazzottiidae</taxon>
        <taxon>Ramazzottius</taxon>
    </lineage>
</organism>
<evidence type="ECO:0000313" key="2">
    <source>
        <dbReference type="EMBL" id="GAV05344.1"/>
    </source>
</evidence>
<evidence type="ECO:0000313" key="3">
    <source>
        <dbReference type="Proteomes" id="UP000186922"/>
    </source>
</evidence>
<dbReference type="EMBL" id="BDGG01000012">
    <property type="protein sequence ID" value="GAV05344.1"/>
    <property type="molecule type" value="Genomic_DNA"/>
</dbReference>
<sequence>MIIDRKHGHTVGVDPDQLPRTKSPLSAARNHITVVSRGKTGLQLFLHFLVIIVDHDKGGRFAGTATPKSYLVPTVVPPMYQRTVTGNVPKRHHTAKKDEEVCPYLHRCSHIHPPPQLSSEWISTSFVLPSLSLGGPI</sequence>
<gene>
    <name evidence="2" type="primary">RvY_15492-1</name>
    <name evidence="2" type="synonym">RvY_15492.1</name>
    <name evidence="2" type="ORF">RvY_15492</name>
</gene>
<comment type="caution">
    <text evidence="2">The sequence shown here is derived from an EMBL/GenBank/DDBJ whole genome shotgun (WGS) entry which is preliminary data.</text>
</comment>
<accession>A0A1D1W1X6</accession>
<name>A0A1D1W1X6_RAMVA</name>
<dbReference type="AlphaFoldDB" id="A0A1D1W1X6"/>
<keyword evidence="3" id="KW-1185">Reference proteome</keyword>
<proteinExistence type="predicted"/>